<dbReference type="OrthoDB" id="9813091at2"/>
<accession>A0A437JYG1</accession>
<dbReference type="GO" id="GO:0030288">
    <property type="term" value="C:outer membrane-bounded periplasmic space"/>
    <property type="evidence" value="ECO:0007669"/>
    <property type="project" value="InterPro"/>
</dbReference>
<dbReference type="Gene3D" id="3.40.50.10610">
    <property type="entry name" value="ABC-type transport auxiliary lipoprotein component"/>
    <property type="match status" value="1"/>
</dbReference>
<proteinExistence type="predicted"/>
<dbReference type="RefSeq" id="WP_128198084.1">
    <property type="nucleotide sequence ID" value="NZ_SACT01000002.1"/>
</dbReference>
<comment type="caution">
    <text evidence="2">The sequence shown here is derived from an EMBL/GenBank/DDBJ whole genome shotgun (WGS) entry which is preliminary data.</text>
</comment>
<evidence type="ECO:0008006" key="4">
    <source>
        <dbReference type="Google" id="ProtNLM"/>
    </source>
</evidence>
<evidence type="ECO:0000313" key="2">
    <source>
        <dbReference type="EMBL" id="RVT52712.1"/>
    </source>
</evidence>
<dbReference type="SUPFAM" id="SSF48452">
    <property type="entry name" value="TPR-like"/>
    <property type="match status" value="1"/>
</dbReference>
<dbReference type="Proteomes" id="UP000288178">
    <property type="component" value="Unassembled WGS sequence"/>
</dbReference>
<sequence>MKHTLITLAALLACGTAWSQARLVHAEGTVTLDGRPVVEGTDFDQGRVRTADGGTAQLRFIDGTLLMLGSASEVALPRAGFKELALTAGGLRLATGSPDWYVLVGDGQAGERQLRATGFLKLEWCRADAGCTLTPGLYGSVAQGEAVLEYQGGRSVLRNRHFRWDGAAVRPEILAQPPLLAVDQPRREAAEQARVAVAAQLKAGIEAFGAEQDAVAAEALKRVREAAPGEPLVPYYLGLIALRQGDNAEALRQLQQYAREDPEGATAREVPKTLTVLSSAQLQQEVQAAVAREREVAVAEPEPGSIAVQAFVNRGDEQYRAMAKGLAAMIIADLTKVPGLTVLEREKVQLLLDEMKLGDAGLANPDGAVRSGRLMRAEKVIVGNFEVQ</sequence>
<dbReference type="InterPro" id="IPR011990">
    <property type="entry name" value="TPR-like_helical_dom_sf"/>
</dbReference>
<feature type="chain" id="PRO_5019220820" description="Tetratricopeptide repeat protein" evidence="1">
    <location>
        <begin position="20"/>
        <end position="388"/>
    </location>
</feature>
<reference evidence="2 3" key="1">
    <citation type="submission" date="2019-01" db="EMBL/GenBank/DDBJ databases">
        <authorList>
            <person name="Chen W.-M."/>
        </authorList>
    </citation>
    <scope>NUCLEOTIDE SEQUENCE [LARGE SCALE GENOMIC DNA]</scope>
    <source>
        <strain evidence="2 3">ICH-3</strain>
    </source>
</reference>
<dbReference type="EMBL" id="SACT01000002">
    <property type="protein sequence ID" value="RVT52712.1"/>
    <property type="molecule type" value="Genomic_DNA"/>
</dbReference>
<protein>
    <recommendedName>
        <fullName evidence="4">Tetratricopeptide repeat protein</fullName>
    </recommendedName>
</protein>
<name>A0A437JYG1_9BURK</name>
<organism evidence="2 3">
    <name type="scientific">Rubrivivax albus</name>
    <dbReference type="NCBI Taxonomy" id="2499835"/>
    <lineage>
        <taxon>Bacteria</taxon>
        <taxon>Pseudomonadati</taxon>
        <taxon>Pseudomonadota</taxon>
        <taxon>Betaproteobacteria</taxon>
        <taxon>Burkholderiales</taxon>
        <taxon>Sphaerotilaceae</taxon>
        <taxon>Rubrivivax</taxon>
    </lineage>
</organism>
<dbReference type="InterPro" id="IPR005534">
    <property type="entry name" value="Curli_assmbl/transp-comp_CsgG"/>
</dbReference>
<dbReference type="AlphaFoldDB" id="A0A437JYG1"/>
<feature type="signal peptide" evidence="1">
    <location>
        <begin position="1"/>
        <end position="19"/>
    </location>
</feature>
<keyword evidence="1" id="KW-0732">Signal</keyword>
<dbReference type="Gene3D" id="1.25.40.10">
    <property type="entry name" value="Tetratricopeptide repeat domain"/>
    <property type="match status" value="1"/>
</dbReference>
<evidence type="ECO:0000256" key="1">
    <source>
        <dbReference type="SAM" id="SignalP"/>
    </source>
</evidence>
<evidence type="ECO:0000313" key="3">
    <source>
        <dbReference type="Proteomes" id="UP000288178"/>
    </source>
</evidence>
<gene>
    <name evidence="2" type="ORF">ENE75_09865</name>
</gene>
<keyword evidence="3" id="KW-1185">Reference proteome</keyword>
<dbReference type="Pfam" id="PF03783">
    <property type="entry name" value="CsgG"/>
    <property type="match status" value="1"/>
</dbReference>